<evidence type="ECO:0000256" key="2">
    <source>
        <dbReference type="ARBA" id="ARBA00022573"/>
    </source>
</evidence>
<evidence type="ECO:0000256" key="1">
    <source>
        <dbReference type="ARBA" id="ARBA00004953"/>
    </source>
</evidence>
<protein>
    <submittedName>
        <fullName evidence="7">Precorrin-6y C5,15-methyltransferase (Decarboxylating), CbiE subunit,precorrin-6Y C5,15-methyltransferase (Decarboxylating), CbiT subunit</fullName>
    </submittedName>
</protein>
<dbReference type="NCBIfam" id="TIGR02467">
    <property type="entry name" value="CbiE"/>
    <property type="match status" value="1"/>
</dbReference>
<evidence type="ECO:0000259" key="6">
    <source>
        <dbReference type="Pfam" id="PF00590"/>
    </source>
</evidence>
<evidence type="ECO:0000256" key="5">
    <source>
        <dbReference type="ARBA" id="ARBA00022691"/>
    </source>
</evidence>
<dbReference type="InterPro" id="IPR006365">
    <property type="entry name" value="Cbl_synth_CobL"/>
</dbReference>
<dbReference type="SUPFAM" id="SSF53790">
    <property type="entry name" value="Tetrapyrrole methylase"/>
    <property type="match status" value="1"/>
</dbReference>
<sequence>MEQVRWGGEESAGLSAWLSVVGLGEDGFEGLSLMARQWLMQADAIFGGSRHLAMLPAALAARSRSWPRPFALDEVLACRGRPTCVLASGDPMHHGVGARLARLLPTGEWRVLPAPSSMSLAAARLGWALQDCTVVSLLQHEAASVLRHCRPDRQLLVLSAGAGTPAELAACLARAGYGASRLWVWQRLGGPAESVVEAIAEQWPAQQHVDPLNLVAVQCRLAEGQVAWPPGPGLPDAAFRHDGQLTKQDIRAVTLARLAPRAGERLWDVGAGCGSIGIEWMRSDASCQAIAIEADPGRQALIAHNRQALGVPELQLVSGRAPQALQGLERPDAVFIGGGVTAEGVLASCWEALPVGGRLVANAVTLQAEQCLFQWRQLHGGRLSRLSLEHAEPLGRFDSWRSALPITLYDAVKA</sequence>
<dbReference type="KEGG" id="fau:Fraau_1286"/>
<evidence type="ECO:0000256" key="3">
    <source>
        <dbReference type="ARBA" id="ARBA00022603"/>
    </source>
</evidence>
<dbReference type="CDD" id="cd11644">
    <property type="entry name" value="Precorrin-6Y-MT"/>
    <property type="match status" value="1"/>
</dbReference>
<dbReference type="eggNOG" id="COG2241">
    <property type="taxonomic scope" value="Bacteria"/>
</dbReference>
<dbReference type="UniPathway" id="UPA00148"/>
<dbReference type="HOGENOM" id="CLU_031955_0_0_6"/>
<dbReference type="STRING" id="767434.Fraau_1286"/>
<keyword evidence="2" id="KW-0169">Cobalamin biosynthesis</keyword>
<dbReference type="Gene3D" id="3.40.1010.10">
    <property type="entry name" value="Cobalt-precorrin-4 Transmethylase, Domain 1"/>
    <property type="match status" value="1"/>
</dbReference>
<dbReference type="InterPro" id="IPR012818">
    <property type="entry name" value="CbiE"/>
</dbReference>
<gene>
    <name evidence="7" type="ordered locus">Fraau_1286</name>
</gene>
<dbReference type="GO" id="GO:0009236">
    <property type="term" value="P:cobalamin biosynthetic process"/>
    <property type="evidence" value="ECO:0007669"/>
    <property type="project" value="UniProtKB-UniPathway"/>
</dbReference>
<organism evidence="7 8">
    <name type="scientific">Frateuria aurantia (strain ATCC 33424 / DSM 6220 / KCTC 2777 / LMG 1558 / NBRC 3245 / NCIMB 13370)</name>
    <name type="common">Acetobacter aurantius</name>
    <dbReference type="NCBI Taxonomy" id="767434"/>
    <lineage>
        <taxon>Bacteria</taxon>
        <taxon>Pseudomonadati</taxon>
        <taxon>Pseudomonadota</taxon>
        <taxon>Gammaproteobacteria</taxon>
        <taxon>Lysobacterales</taxon>
        <taxon>Rhodanobacteraceae</taxon>
        <taxon>Frateuria</taxon>
    </lineage>
</organism>
<dbReference type="GO" id="GO:0008276">
    <property type="term" value="F:protein methyltransferase activity"/>
    <property type="evidence" value="ECO:0007669"/>
    <property type="project" value="InterPro"/>
</dbReference>
<keyword evidence="8" id="KW-1185">Reference proteome</keyword>
<dbReference type="SUPFAM" id="SSF53335">
    <property type="entry name" value="S-adenosyl-L-methionine-dependent methyltransferases"/>
    <property type="match status" value="1"/>
</dbReference>
<keyword evidence="4 7" id="KW-0808">Transferase</keyword>
<evidence type="ECO:0000313" key="7">
    <source>
        <dbReference type="EMBL" id="AFC85728.1"/>
    </source>
</evidence>
<dbReference type="Proteomes" id="UP000005234">
    <property type="component" value="Chromosome"/>
</dbReference>
<evidence type="ECO:0000313" key="8">
    <source>
        <dbReference type="Proteomes" id="UP000005234"/>
    </source>
</evidence>
<dbReference type="RefSeq" id="WP_014402734.1">
    <property type="nucleotide sequence ID" value="NC_017033.1"/>
</dbReference>
<dbReference type="InterPro" id="IPR035996">
    <property type="entry name" value="4pyrrol_Methylase_sf"/>
</dbReference>
<feature type="domain" description="Tetrapyrrole methylase" evidence="6">
    <location>
        <begin position="18"/>
        <end position="198"/>
    </location>
</feature>
<dbReference type="InterPro" id="IPR014008">
    <property type="entry name" value="Cbl_synth_MTase_CbiT"/>
</dbReference>
<reference evidence="7" key="1">
    <citation type="submission" date="2012-02" db="EMBL/GenBank/DDBJ databases">
        <title>The complete genome of Frateuria aurantia DSM 6220.</title>
        <authorList>
            <consortium name="US DOE Joint Genome Institute (JGI-PGF)"/>
            <person name="Lucas S."/>
            <person name="Copeland A."/>
            <person name="Lapidus A."/>
            <person name="Glavina del Rio T."/>
            <person name="Dalin E."/>
            <person name="Tice H."/>
            <person name="Bruce D."/>
            <person name="Goodwin L."/>
            <person name="Pitluck S."/>
            <person name="Peters L."/>
            <person name="Ovchinnikova G."/>
            <person name="Teshima H."/>
            <person name="Kyrpides N."/>
            <person name="Mavromatis K."/>
            <person name="Ivanova N."/>
            <person name="Brettin T."/>
            <person name="Detter J.C."/>
            <person name="Han C."/>
            <person name="Larimer F."/>
            <person name="Land M."/>
            <person name="Hauser L."/>
            <person name="Markowitz V."/>
            <person name="Cheng J.-F."/>
            <person name="Hugenholtz P."/>
            <person name="Woyke T."/>
            <person name="Wu D."/>
            <person name="Brambilla E."/>
            <person name="Klenk H.-P."/>
            <person name="Eisen J.A."/>
        </authorList>
    </citation>
    <scope>NUCLEOTIDE SEQUENCE</scope>
    <source>
        <strain evidence="7">DSM 6220</strain>
    </source>
</reference>
<proteinExistence type="predicted"/>
<dbReference type="InterPro" id="IPR029063">
    <property type="entry name" value="SAM-dependent_MTases_sf"/>
</dbReference>
<keyword evidence="3 7" id="KW-0489">Methyltransferase</keyword>
<dbReference type="PANTHER" id="PTHR43182:SF1">
    <property type="entry name" value="COBALT-PRECORRIN-7 C(5)-METHYLTRANSFERASE"/>
    <property type="match status" value="1"/>
</dbReference>
<comment type="pathway">
    <text evidence="1">Cofactor biosynthesis; adenosylcobalamin biosynthesis.</text>
</comment>
<dbReference type="CDD" id="cd02440">
    <property type="entry name" value="AdoMet_MTases"/>
    <property type="match status" value="1"/>
</dbReference>
<keyword evidence="5" id="KW-0949">S-adenosyl-L-methionine</keyword>
<dbReference type="EMBL" id="CP003350">
    <property type="protein sequence ID" value="AFC85728.1"/>
    <property type="molecule type" value="Genomic_DNA"/>
</dbReference>
<evidence type="ECO:0000256" key="4">
    <source>
        <dbReference type="ARBA" id="ARBA00022679"/>
    </source>
</evidence>
<dbReference type="PANTHER" id="PTHR43182">
    <property type="entry name" value="COBALT-PRECORRIN-6B C(15)-METHYLTRANSFERASE (DECARBOXYLATING)"/>
    <property type="match status" value="1"/>
</dbReference>
<accession>H8L514</accession>
<name>H8L514_FRAAD</name>
<dbReference type="InterPro" id="IPR014777">
    <property type="entry name" value="4pyrrole_Mease_sub1"/>
</dbReference>
<dbReference type="PIRSF" id="PIRSF036428">
    <property type="entry name" value="CobL"/>
    <property type="match status" value="1"/>
</dbReference>
<dbReference type="Pfam" id="PF00590">
    <property type="entry name" value="TP_methylase"/>
    <property type="match status" value="1"/>
</dbReference>
<dbReference type="AlphaFoldDB" id="H8L514"/>
<dbReference type="InterPro" id="IPR000878">
    <property type="entry name" value="4pyrrol_Mease"/>
</dbReference>
<dbReference type="InterPro" id="IPR050714">
    <property type="entry name" value="Cobalamin_biosynth_MTase"/>
</dbReference>
<dbReference type="Gene3D" id="3.40.50.150">
    <property type="entry name" value="Vaccinia Virus protein VP39"/>
    <property type="match status" value="1"/>
</dbReference>
<dbReference type="NCBIfam" id="TIGR02469">
    <property type="entry name" value="CbiT"/>
    <property type="match status" value="1"/>
</dbReference>
<dbReference type="eggNOG" id="COG2242">
    <property type="taxonomic scope" value="Bacteria"/>
</dbReference>
<dbReference type="GO" id="GO:0032259">
    <property type="term" value="P:methylation"/>
    <property type="evidence" value="ECO:0007669"/>
    <property type="project" value="UniProtKB-KW"/>
</dbReference>